<gene>
    <name evidence="1" type="ORF">ElyMa_005031400</name>
</gene>
<comment type="caution">
    <text evidence="1">The sequence shown here is derived from an EMBL/GenBank/DDBJ whole genome shotgun (WGS) entry which is preliminary data.</text>
</comment>
<accession>A0AAV4J9E4</accession>
<reference evidence="1 2" key="1">
    <citation type="journal article" date="2021" name="Elife">
        <title>Chloroplast acquisition without the gene transfer in kleptoplastic sea slugs, Plakobranchus ocellatus.</title>
        <authorList>
            <person name="Maeda T."/>
            <person name="Takahashi S."/>
            <person name="Yoshida T."/>
            <person name="Shimamura S."/>
            <person name="Takaki Y."/>
            <person name="Nagai Y."/>
            <person name="Toyoda A."/>
            <person name="Suzuki Y."/>
            <person name="Arimoto A."/>
            <person name="Ishii H."/>
            <person name="Satoh N."/>
            <person name="Nishiyama T."/>
            <person name="Hasebe M."/>
            <person name="Maruyama T."/>
            <person name="Minagawa J."/>
            <person name="Obokata J."/>
            <person name="Shigenobu S."/>
        </authorList>
    </citation>
    <scope>NUCLEOTIDE SEQUENCE [LARGE SCALE GENOMIC DNA]</scope>
</reference>
<keyword evidence="2" id="KW-1185">Reference proteome</keyword>
<proteinExistence type="predicted"/>
<dbReference type="AlphaFoldDB" id="A0AAV4J9E4"/>
<protein>
    <submittedName>
        <fullName evidence="1">Uncharacterized protein</fullName>
    </submittedName>
</protein>
<evidence type="ECO:0000313" key="2">
    <source>
        <dbReference type="Proteomes" id="UP000762676"/>
    </source>
</evidence>
<dbReference type="EMBL" id="BMAT01010066">
    <property type="protein sequence ID" value="GFS19409.1"/>
    <property type="molecule type" value="Genomic_DNA"/>
</dbReference>
<organism evidence="1 2">
    <name type="scientific">Elysia marginata</name>
    <dbReference type="NCBI Taxonomy" id="1093978"/>
    <lineage>
        <taxon>Eukaryota</taxon>
        <taxon>Metazoa</taxon>
        <taxon>Spiralia</taxon>
        <taxon>Lophotrochozoa</taxon>
        <taxon>Mollusca</taxon>
        <taxon>Gastropoda</taxon>
        <taxon>Heterobranchia</taxon>
        <taxon>Euthyneura</taxon>
        <taxon>Panpulmonata</taxon>
        <taxon>Sacoglossa</taxon>
        <taxon>Placobranchoidea</taxon>
        <taxon>Plakobranchidae</taxon>
        <taxon>Elysia</taxon>
    </lineage>
</organism>
<name>A0AAV4J9E4_9GAST</name>
<evidence type="ECO:0000313" key="1">
    <source>
        <dbReference type="EMBL" id="GFS19409.1"/>
    </source>
</evidence>
<dbReference type="Proteomes" id="UP000762676">
    <property type="component" value="Unassembled WGS sequence"/>
</dbReference>
<sequence>MKLDAVSTDRDAGFSWRHQSSSGTFRLSSEFIDIFTTTGSQALSTSSPSRLRPCLGLMLQTTLPRRPLADFYLTSQYSLPPRRFDQSLPEKAN</sequence>